<protein>
    <submittedName>
        <fullName evidence="11">Uncharacterized protein</fullName>
    </submittedName>
</protein>
<dbReference type="AlphaFoldDB" id="A0A4Y9XU30"/>
<keyword evidence="3 10" id="KW-0813">Transport</keyword>
<evidence type="ECO:0000256" key="5">
    <source>
        <dbReference type="ARBA" id="ARBA00022737"/>
    </source>
</evidence>
<evidence type="ECO:0000313" key="11">
    <source>
        <dbReference type="EMBL" id="TFY53282.1"/>
    </source>
</evidence>
<dbReference type="GO" id="GO:0022857">
    <property type="term" value="F:transmembrane transporter activity"/>
    <property type="evidence" value="ECO:0007669"/>
    <property type="project" value="TreeGrafter"/>
</dbReference>
<evidence type="ECO:0000313" key="12">
    <source>
        <dbReference type="Proteomes" id="UP000298390"/>
    </source>
</evidence>
<keyword evidence="5" id="KW-0677">Repeat</keyword>
<comment type="subcellular location">
    <subcellularLocation>
        <location evidence="1">Mitochondrion membrane</location>
        <topology evidence="1">Multi-pass membrane protein</topology>
    </subcellularLocation>
</comment>
<evidence type="ECO:0000256" key="3">
    <source>
        <dbReference type="ARBA" id="ARBA00022448"/>
    </source>
</evidence>
<feature type="repeat" description="Solcar" evidence="9">
    <location>
        <begin position="162"/>
        <end position="251"/>
    </location>
</feature>
<evidence type="ECO:0000256" key="1">
    <source>
        <dbReference type="ARBA" id="ARBA00004225"/>
    </source>
</evidence>
<keyword evidence="6" id="KW-1133">Transmembrane helix</keyword>
<keyword evidence="4 9" id="KW-0812">Transmembrane</keyword>
<dbReference type="GO" id="GO:0031966">
    <property type="term" value="C:mitochondrial membrane"/>
    <property type="evidence" value="ECO:0007669"/>
    <property type="project" value="UniProtKB-SubCell"/>
</dbReference>
<evidence type="ECO:0000256" key="10">
    <source>
        <dbReference type="RuleBase" id="RU000488"/>
    </source>
</evidence>
<evidence type="ECO:0000256" key="9">
    <source>
        <dbReference type="PROSITE-ProRule" id="PRU00282"/>
    </source>
</evidence>
<reference evidence="11 12" key="1">
    <citation type="submission" date="2019-01" db="EMBL/GenBank/DDBJ databases">
        <title>Genome sequencing of the rare red list fungi Fomitopsis rosea.</title>
        <authorList>
            <person name="Buettner E."/>
            <person name="Kellner H."/>
        </authorList>
    </citation>
    <scope>NUCLEOTIDE SEQUENCE [LARGE SCALE GENOMIC DNA]</scope>
    <source>
        <strain evidence="11 12">DSM 105464</strain>
    </source>
</reference>
<dbReference type="Pfam" id="PF00153">
    <property type="entry name" value="Mito_carr"/>
    <property type="match status" value="2"/>
</dbReference>
<dbReference type="PROSITE" id="PS50920">
    <property type="entry name" value="SOLCAR"/>
    <property type="match status" value="2"/>
</dbReference>
<dbReference type="Proteomes" id="UP000298390">
    <property type="component" value="Unassembled WGS sequence"/>
</dbReference>
<dbReference type="InterPro" id="IPR018108">
    <property type="entry name" value="MCP_transmembrane"/>
</dbReference>
<accession>A0A4Y9XU30</accession>
<evidence type="ECO:0000256" key="6">
    <source>
        <dbReference type="ARBA" id="ARBA00022989"/>
    </source>
</evidence>
<dbReference type="SUPFAM" id="SSF103506">
    <property type="entry name" value="Mitochondrial carrier"/>
    <property type="match status" value="1"/>
</dbReference>
<organism evidence="11 12">
    <name type="scientific">Rhodofomes roseus</name>
    <dbReference type="NCBI Taxonomy" id="34475"/>
    <lineage>
        <taxon>Eukaryota</taxon>
        <taxon>Fungi</taxon>
        <taxon>Dikarya</taxon>
        <taxon>Basidiomycota</taxon>
        <taxon>Agaricomycotina</taxon>
        <taxon>Agaricomycetes</taxon>
        <taxon>Polyporales</taxon>
        <taxon>Rhodofomes</taxon>
    </lineage>
</organism>
<comment type="similarity">
    <text evidence="2 10">Belongs to the mitochondrial carrier (TC 2.A.29) family.</text>
</comment>
<keyword evidence="7" id="KW-0496">Mitochondrion</keyword>
<dbReference type="PANTHER" id="PTHR45624:SF10">
    <property type="entry name" value="SLC (SOLUTE CARRIER) HOMOLOG"/>
    <property type="match status" value="1"/>
</dbReference>
<comment type="caution">
    <text evidence="11">The sequence shown here is derived from an EMBL/GenBank/DDBJ whole genome shotgun (WGS) entry which is preliminary data.</text>
</comment>
<evidence type="ECO:0000256" key="2">
    <source>
        <dbReference type="ARBA" id="ARBA00006375"/>
    </source>
</evidence>
<evidence type="ECO:0000256" key="8">
    <source>
        <dbReference type="ARBA" id="ARBA00023136"/>
    </source>
</evidence>
<dbReference type="Gene3D" id="1.50.40.10">
    <property type="entry name" value="Mitochondrial carrier domain"/>
    <property type="match status" value="1"/>
</dbReference>
<dbReference type="EMBL" id="SEKV01000845">
    <property type="protein sequence ID" value="TFY53282.1"/>
    <property type="molecule type" value="Genomic_DNA"/>
</dbReference>
<name>A0A4Y9XU30_9APHY</name>
<dbReference type="PANTHER" id="PTHR45624">
    <property type="entry name" value="MITOCHONDRIAL BASIC AMINO ACIDS TRANSPORTER-RELATED"/>
    <property type="match status" value="1"/>
</dbReference>
<gene>
    <name evidence="11" type="ORF">EVJ58_g9536</name>
</gene>
<dbReference type="InterPro" id="IPR050567">
    <property type="entry name" value="Mitochondrial_Carrier"/>
</dbReference>
<proteinExistence type="inferred from homology"/>
<dbReference type="InterPro" id="IPR023395">
    <property type="entry name" value="MCP_dom_sf"/>
</dbReference>
<keyword evidence="8 9" id="KW-0472">Membrane</keyword>
<evidence type="ECO:0000256" key="4">
    <source>
        <dbReference type="ARBA" id="ARBA00022692"/>
    </source>
</evidence>
<sequence length="253" mass="27346">MDTNIADEQAAIDPTLNFFAGTVAGVAAVAVGFPFDTVKIGAAPLNGLIFSSYGLLTKIQLENERSVPTLTQLALAGAELIKTQQQLIQAAASKRATSADSGSLSAYAVTRRIFKQHGIQGLYRGTTSTALRDIGYGTYFWAYEATVRYWPRTSSERASNTTPWLATLTAGGLAGIAGWIATFPFDVVKTRVQSTFSREPANPYRNTWSTIVASYRAEGLPVFFRGLAPTLIRAIPVNMVTFTTFETIVHAFS</sequence>
<evidence type="ECO:0000256" key="7">
    <source>
        <dbReference type="ARBA" id="ARBA00023128"/>
    </source>
</evidence>
<feature type="repeat" description="Solcar" evidence="9">
    <location>
        <begin position="12"/>
        <end position="150"/>
    </location>
</feature>